<sequence>MWRTWLGLGWLFSLLSEIAGESASRSCFWSAAARFERFWSLADYELFTSLPQLGGALRVDEDLGMRHISFVVVASLERASYAVRMERVWMHAAANRIYLVDALIPGLPQSYQVVMNDGGQRGHKDGVAISRLMIWMNQVKHMYSTGGLPLDLRWLVILGDDVYINTARLFYFLAGHASADDHPVMFAHVLSDAEVYDFDVPCQQSAVVLSRSALELLSKHASCKTCPYTGSTAISLAYCALYTAIPLVHVPGFRCQTENMDRDLLVDVLAHHWIAAGGLSLSTLGQDDSAIHPAPFEAGFPNLQCELPRSDVWTYQELAERIRFCMPPVVGVRRTSLVESPVDGSELEPETLVEYFEERWPGAAEKLHEVLWEEVCTIQFMPDHWYFLSSSNTWLHRAAVGRFLQDLASLPQPLPPLAFAFAAEPLNRGESSLLSGTAAERLQRPVAGGAKLTPALLKKLNIQLVHTPQLAYRAQELPRSLTGVVCSGGLTGTWSLLDVDDEMRQDLEMKAADRRFYAGLLQENFEDLTPEQCSEENLRHAQEWQRFLHNDDEHIKVVRGFQSGRREFRTLHAMYRSEAFETLPLRGVLQDTVLVARNCD</sequence>
<reference evidence="1 2" key="1">
    <citation type="submission" date="2024-02" db="EMBL/GenBank/DDBJ databases">
        <authorList>
            <person name="Chen Y."/>
            <person name="Shah S."/>
            <person name="Dougan E. K."/>
            <person name="Thang M."/>
            <person name="Chan C."/>
        </authorList>
    </citation>
    <scope>NUCLEOTIDE SEQUENCE [LARGE SCALE GENOMIC DNA]</scope>
</reference>
<accession>A0ABP0LW51</accession>
<protein>
    <submittedName>
        <fullName evidence="1">Uncharacterized protein</fullName>
    </submittedName>
</protein>
<evidence type="ECO:0000313" key="1">
    <source>
        <dbReference type="EMBL" id="CAK9043453.1"/>
    </source>
</evidence>
<comment type="caution">
    <text evidence="1">The sequence shown here is derived from an EMBL/GenBank/DDBJ whole genome shotgun (WGS) entry which is preliminary data.</text>
</comment>
<dbReference type="EMBL" id="CAXAMM010018447">
    <property type="protein sequence ID" value="CAK9043453.1"/>
    <property type="molecule type" value="Genomic_DNA"/>
</dbReference>
<gene>
    <name evidence="1" type="ORF">SCF082_LOCUS24834</name>
</gene>
<name>A0ABP0LW51_9DINO</name>
<dbReference type="Proteomes" id="UP001642464">
    <property type="component" value="Unassembled WGS sequence"/>
</dbReference>
<keyword evidence="2" id="KW-1185">Reference proteome</keyword>
<organism evidence="1 2">
    <name type="scientific">Durusdinium trenchii</name>
    <dbReference type="NCBI Taxonomy" id="1381693"/>
    <lineage>
        <taxon>Eukaryota</taxon>
        <taxon>Sar</taxon>
        <taxon>Alveolata</taxon>
        <taxon>Dinophyceae</taxon>
        <taxon>Suessiales</taxon>
        <taxon>Symbiodiniaceae</taxon>
        <taxon>Durusdinium</taxon>
    </lineage>
</organism>
<proteinExistence type="predicted"/>
<dbReference type="Gene3D" id="3.90.550.50">
    <property type="match status" value="1"/>
</dbReference>
<evidence type="ECO:0000313" key="2">
    <source>
        <dbReference type="Proteomes" id="UP001642464"/>
    </source>
</evidence>